<dbReference type="SUPFAM" id="SSF56436">
    <property type="entry name" value="C-type lectin-like"/>
    <property type="match status" value="2"/>
</dbReference>
<evidence type="ECO:0000313" key="3">
    <source>
        <dbReference type="Proteomes" id="UP000250572"/>
    </source>
</evidence>
<dbReference type="AlphaFoldDB" id="A0A315VY39"/>
<feature type="non-terminal residue" evidence="2">
    <location>
        <position position="388"/>
    </location>
</feature>
<comment type="caution">
    <text evidence="2">The sequence shown here is derived from an EMBL/GenBank/DDBJ whole genome shotgun (WGS) entry which is preliminary data.</text>
</comment>
<dbReference type="InterPro" id="IPR001304">
    <property type="entry name" value="C-type_lectin-like"/>
</dbReference>
<accession>A0A315VY39</accession>
<dbReference type="PROSITE" id="PS50041">
    <property type="entry name" value="C_TYPE_LECTIN_2"/>
    <property type="match status" value="2"/>
</dbReference>
<reference evidence="2 3" key="1">
    <citation type="journal article" date="2018" name="G3 (Bethesda)">
        <title>A High-Quality Reference Genome for the Invasive Mosquitofish Gambusia affinis Using a Chicago Library.</title>
        <authorList>
            <person name="Hoffberg S.L."/>
            <person name="Troendle N.J."/>
            <person name="Glenn T.C."/>
            <person name="Mahmud O."/>
            <person name="Louha S."/>
            <person name="Chalopin D."/>
            <person name="Bennetzen J.L."/>
            <person name="Mauricio R."/>
        </authorList>
    </citation>
    <scope>NUCLEOTIDE SEQUENCE [LARGE SCALE GENOMIC DNA]</scope>
    <source>
        <strain evidence="2">NE01/NJP1002.9</strain>
        <tissue evidence="2">Muscle</tissue>
    </source>
</reference>
<dbReference type="Pfam" id="PF00059">
    <property type="entry name" value="Lectin_C"/>
    <property type="match status" value="2"/>
</dbReference>
<dbReference type="InterPro" id="IPR016187">
    <property type="entry name" value="CTDL_fold"/>
</dbReference>
<dbReference type="PANTHER" id="PTHR45784:SF3">
    <property type="entry name" value="C-TYPE LECTIN DOMAIN FAMILY 4 MEMBER K-LIKE-RELATED"/>
    <property type="match status" value="1"/>
</dbReference>
<proteinExistence type="predicted"/>
<keyword evidence="3" id="KW-1185">Reference proteome</keyword>
<dbReference type="InterPro" id="IPR016186">
    <property type="entry name" value="C-type_lectin-like/link_sf"/>
</dbReference>
<dbReference type="STRING" id="33528.ENSGAFP00000021788"/>
<dbReference type="EMBL" id="NHOQ01000885">
    <property type="protein sequence ID" value="PWA28228.1"/>
    <property type="molecule type" value="Genomic_DNA"/>
</dbReference>
<sequence>PGHESLIQTDPGSVQCLLKLLVARCCSSLLPPSGLLAVSDLQSVQTIRQFRYVGLAKNWSDAQTYCRERFSDLAAILNAANGTEARQAAGTSQVWIGLFNGSWKWSQDENRLPPSSSGSMFTMWSSNEPQDRKCTLLSKSGYWSAKDCGDLNEFLCYHGSSGNDVLVKQKMSWFDAQAYCRETYTDLTSIRDVIKNYKMTTLLPDSTFNLFNIRPPAVAWIGLHRSDWAWSDGSSASYWPWAAQTTTEQTDCVTMDSSSGSWSQRSCSDSFSFLCSAGEFPRRLCRIPACRADRAFLRFSADVVLSATRALKIRLQAGSADLNDPAVQESILQQVSASQTAPKLREKMEEQKVAEEVKLSWRIQPDGKIFHRQQEETAPPACEAETCH</sequence>
<organism evidence="2 3">
    <name type="scientific">Gambusia affinis</name>
    <name type="common">Western mosquitofish</name>
    <name type="synonym">Heterandria affinis</name>
    <dbReference type="NCBI Taxonomy" id="33528"/>
    <lineage>
        <taxon>Eukaryota</taxon>
        <taxon>Metazoa</taxon>
        <taxon>Chordata</taxon>
        <taxon>Craniata</taxon>
        <taxon>Vertebrata</taxon>
        <taxon>Euteleostomi</taxon>
        <taxon>Actinopterygii</taxon>
        <taxon>Neopterygii</taxon>
        <taxon>Teleostei</taxon>
        <taxon>Neoteleostei</taxon>
        <taxon>Acanthomorphata</taxon>
        <taxon>Ovalentaria</taxon>
        <taxon>Atherinomorphae</taxon>
        <taxon>Cyprinodontiformes</taxon>
        <taxon>Poeciliidae</taxon>
        <taxon>Poeciliinae</taxon>
        <taxon>Gambusia</taxon>
    </lineage>
</organism>
<protein>
    <recommendedName>
        <fullName evidence="1">C-type lectin domain-containing protein</fullName>
    </recommendedName>
</protein>
<dbReference type="SMART" id="SM00034">
    <property type="entry name" value="CLECT"/>
    <property type="match status" value="2"/>
</dbReference>
<evidence type="ECO:0000313" key="2">
    <source>
        <dbReference type="EMBL" id="PWA28228.1"/>
    </source>
</evidence>
<feature type="domain" description="C-type lectin" evidence="1">
    <location>
        <begin position="50"/>
        <end position="157"/>
    </location>
</feature>
<name>A0A315VY39_GAMAF</name>
<gene>
    <name evidence="2" type="ORF">CCH79_00018579</name>
</gene>
<dbReference type="Proteomes" id="UP000250572">
    <property type="component" value="Unassembled WGS sequence"/>
</dbReference>
<dbReference type="Gene3D" id="3.10.100.10">
    <property type="entry name" value="Mannose-Binding Protein A, subunit A"/>
    <property type="match status" value="2"/>
</dbReference>
<dbReference type="PANTHER" id="PTHR45784">
    <property type="entry name" value="C-TYPE LECTIN DOMAIN FAMILY 20 MEMBER A-RELATED"/>
    <property type="match status" value="1"/>
</dbReference>
<evidence type="ECO:0000259" key="1">
    <source>
        <dbReference type="PROSITE" id="PS50041"/>
    </source>
</evidence>
<feature type="non-terminal residue" evidence="2">
    <location>
        <position position="1"/>
    </location>
</feature>
<feature type="domain" description="C-type lectin" evidence="1">
    <location>
        <begin position="156"/>
        <end position="276"/>
    </location>
</feature>